<keyword evidence="5" id="KW-0812">Transmembrane</keyword>
<evidence type="ECO:0000256" key="1">
    <source>
        <dbReference type="ARBA" id="ARBA00022722"/>
    </source>
</evidence>
<feature type="transmembrane region" description="Helical" evidence="5">
    <location>
        <begin position="6"/>
        <end position="26"/>
    </location>
</feature>
<dbReference type="PROSITE" id="PS50830">
    <property type="entry name" value="TNASE_3"/>
    <property type="match status" value="1"/>
</dbReference>
<reference evidence="7 8" key="1">
    <citation type="submission" date="2017-07" db="EMBL/GenBank/DDBJ databases">
        <title>Genome Sequence of Antarctobacter heliothermus Strain SMS3 Isolated from a culture of the Diatom Skeletonema marinoi.</title>
        <authorList>
            <person name="Topel M."/>
            <person name="Pinder M.I.M."/>
            <person name="Johansson O.N."/>
            <person name="Kourtchenko O."/>
            <person name="Godhe A."/>
            <person name="Clarke A.K."/>
        </authorList>
    </citation>
    <scope>NUCLEOTIDE SEQUENCE [LARGE SCALE GENOMIC DNA]</scope>
    <source>
        <strain evidence="7 8">SMS3</strain>
    </source>
</reference>
<evidence type="ECO:0000313" key="8">
    <source>
        <dbReference type="Proteomes" id="UP000203589"/>
    </source>
</evidence>
<evidence type="ECO:0000256" key="2">
    <source>
        <dbReference type="ARBA" id="ARBA00022759"/>
    </source>
</evidence>
<gene>
    <name evidence="7" type="primary">nucH</name>
    <name evidence="7" type="ORF">ANTHELSMS3_00078</name>
</gene>
<evidence type="ECO:0000256" key="4">
    <source>
        <dbReference type="SAM" id="MobiDB-lite"/>
    </source>
</evidence>
<evidence type="ECO:0000313" key="7">
    <source>
        <dbReference type="EMBL" id="ASP18804.1"/>
    </source>
</evidence>
<keyword evidence="8" id="KW-1185">Reference proteome</keyword>
<keyword evidence="3 7" id="KW-0378">Hydrolase</keyword>
<organism evidence="7 8">
    <name type="scientific">Antarctobacter heliothermus</name>
    <dbReference type="NCBI Taxonomy" id="74033"/>
    <lineage>
        <taxon>Bacteria</taxon>
        <taxon>Pseudomonadati</taxon>
        <taxon>Pseudomonadota</taxon>
        <taxon>Alphaproteobacteria</taxon>
        <taxon>Rhodobacterales</taxon>
        <taxon>Roseobacteraceae</taxon>
        <taxon>Antarctobacter</taxon>
    </lineage>
</organism>
<name>A0A222DXV5_9RHOB</name>
<keyword evidence="1" id="KW-0540">Nuclease</keyword>
<dbReference type="GO" id="GO:1990599">
    <property type="term" value="F:3' overhang single-stranded DNA endodeoxyribonuclease activity"/>
    <property type="evidence" value="ECO:0007669"/>
    <property type="project" value="UniProtKB-EC"/>
</dbReference>
<keyword evidence="5" id="KW-1133">Transmembrane helix</keyword>
<evidence type="ECO:0000256" key="3">
    <source>
        <dbReference type="ARBA" id="ARBA00022801"/>
    </source>
</evidence>
<dbReference type="Gene3D" id="2.40.50.90">
    <property type="match status" value="1"/>
</dbReference>
<evidence type="ECO:0000256" key="5">
    <source>
        <dbReference type="SAM" id="Phobius"/>
    </source>
</evidence>
<dbReference type="Proteomes" id="UP000203589">
    <property type="component" value="Chromosome"/>
</dbReference>
<dbReference type="PANTHER" id="PTHR12302:SF3">
    <property type="entry name" value="SERINE_THREONINE-PROTEIN KINASE 31"/>
    <property type="match status" value="1"/>
</dbReference>
<dbReference type="EMBL" id="CP022540">
    <property type="protein sequence ID" value="ASP18804.1"/>
    <property type="molecule type" value="Genomic_DNA"/>
</dbReference>
<feature type="domain" description="TNase-like" evidence="6">
    <location>
        <begin position="77"/>
        <end position="204"/>
    </location>
</feature>
<dbReference type="OrthoDB" id="9805504at2"/>
<dbReference type="InterPro" id="IPR016071">
    <property type="entry name" value="Staphylococal_nuclease_OB-fold"/>
</dbReference>
<evidence type="ECO:0000259" key="6">
    <source>
        <dbReference type="PROSITE" id="PS50830"/>
    </source>
</evidence>
<feature type="region of interest" description="Disordered" evidence="4">
    <location>
        <begin position="41"/>
        <end position="73"/>
    </location>
</feature>
<dbReference type="KEGG" id="aht:ANTHELSMS3_00078"/>
<dbReference type="AlphaFoldDB" id="A0A222DXV5"/>
<dbReference type="SUPFAM" id="SSF50199">
    <property type="entry name" value="Staphylococcal nuclease"/>
    <property type="match status" value="1"/>
</dbReference>
<accession>A0A222DXV5</accession>
<dbReference type="PANTHER" id="PTHR12302">
    <property type="entry name" value="EBNA2 BINDING PROTEIN P100"/>
    <property type="match status" value="1"/>
</dbReference>
<sequence length="217" mass="24148">MNDFETWVFVVVAFGAAALVYGLKALRRRKEREKWNQIPHEPAFAPSVPPTPRVVRAPLPDPKPYDPNDSVESAPIDAVRTGAAYVVDGDTIVVKKTQIRLFGVDAPEMNHPFGKKAKWALVRLCKGQKVRAELISQDAHGRTVARCYLPDGRDLSAEMVKLGLAIGWPKYSGGIYAALETSDARKKMWLADARQKGRMYVWEAFDARQGNKGANRS</sequence>
<proteinExistence type="predicted"/>
<dbReference type="Pfam" id="PF00565">
    <property type="entry name" value="SNase"/>
    <property type="match status" value="1"/>
</dbReference>
<dbReference type="InterPro" id="IPR035437">
    <property type="entry name" value="SNase_OB-fold_sf"/>
</dbReference>
<protein>
    <submittedName>
        <fullName evidence="7">Thermonuclease</fullName>
        <ecNumber evidence="7">3.1.31.1</ecNumber>
    </submittedName>
</protein>
<dbReference type="EC" id="3.1.31.1" evidence="7"/>
<dbReference type="SMART" id="SM00318">
    <property type="entry name" value="SNc"/>
    <property type="match status" value="1"/>
</dbReference>
<keyword evidence="2" id="KW-0255">Endonuclease</keyword>
<keyword evidence="5" id="KW-0472">Membrane</keyword>